<evidence type="ECO:0000259" key="8">
    <source>
        <dbReference type="PROSITE" id="PS51190"/>
    </source>
</evidence>
<evidence type="ECO:0000256" key="1">
    <source>
        <dbReference type="ARBA" id="ARBA00012513"/>
    </source>
</evidence>
<keyword evidence="2" id="KW-0808">Transferase</keyword>
<dbReference type="Pfam" id="PF08771">
    <property type="entry name" value="FRB_dom"/>
    <property type="match status" value="1"/>
</dbReference>
<dbReference type="SUPFAM" id="SSF48371">
    <property type="entry name" value="ARM repeat"/>
    <property type="match status" value="1"/>
</dbReference>
<evidence type="ECO:0000313" key="10">
    <source>
        <dbReference type="Proteomes" id="UP001470230"/>
    </source>
</evidence>
<dbReference type="InterPro" id="IPR050517">
    <property type="entry name" value="DDR_Repair_Kinase"/>
</dbReference>
<dbReference type="Gene3D" id="3.30.1010.10">
    <property type="entry name" value="Phosphatidylinositol 3-kinase Catalytic Subunit, Chain A, domain 4"/>
    <property type="match status" value="1"/>
</dbReference>
<dbReference type="PROSITE" id="PS50290">
    <property type="entry name" value="PI3_4_KINASE_3"/>
    <property type="match status" value="1"/>
</dbReference>
<dbReference type="PROSITE" id="PS51190">
    <property type="entry name" value="FATC"/>
    <property type="match status" value="1"/>
</dbReference>
<dbReference type="InterPro" id="IPR009076">
    <property type="entry name" value="FRB_dom"/>
</dbReference>
<evidence type="ECO:0000256" key="3">
    <source>
        <dbReference type="ARBA" id="ARBA00022741"/>
    </source>
</evidence>
<keyword evidence="4" id="KW-0418">Kinase</keyword>
<dbReference type="SMART" id="SM01343">
    <property type="entry name" value="FATC"/>
    <property type="match status" value="1"/>
</dbReference>
<dbReference type="SUPFAM" id="SSF56112">
    <property type="entry name" value="Protein kinase-like (PK-like)"/>
    <property type="match status" value="1"/>
</dbReference>
<dbReference type="Gene3D" id="1.10.1070.11">
    <property type="entry name" value="Phosphatidylinositol 3-/4-kinase, catalytic domain"/>
    <property type="match status" value="1"/>
</dbReference>
<dbReference type="SMART" id="SM01345">
    <property type="entry name" value="Rapamycin_bind"/>
    <property type="match status" value="1"/>
</dbReference>
<dbReference type="InterPro" id="IPR016024">
    <property type="entry name" value="ARM-type_fold"/>
</dbReference>
<evidence type="ECO:0000256" key="5">
    <source>
        <dbReference type="ARBA" id="ARBA00022840"/>
    </source>
</evidence>
<evidence type="ECO:0000256" key="6">
    <source>
        <dbReference type="SAM" id="MobiDB-lite"/>
    </source>
</evidence>
<organism evidence="9 10">
    <name type="scientific">Tritrichomonas musculus</name>
    <dbReference type="NCBI Taxonomy" id="1915356"/>
    <lineage>
        <taxon>Eukaryota</taxon>
        <taxon>Metamonada</taxon>
        <taxon>Parabasalia</taxon>
        <taxon>Tritrichomonadida</taxon>
        <taxon>Tritrichomonadidae</taxon>
        <taxon>Tritrichomonas</taxon>
    </lineage>
</organism>
<feature type="compositionally biased region" description="Low complexity" evidence="6">
    <location>
        <begin position="1148"/>
        <end position="1166"/>
    </location>
</feature>
<sequence length="2468" mass="285408">MLENPEKSPESIFQHQSSQSYATLQILIDQVIKTSLNPDSESGFNNNNNIAISAFQQYVSSKFRQLYVINEAKSFLNDIFVSISLHSLHNNSKLYLIFASALINTDIGDKYFKANRIAKDLNNLVPFEAQDTKSWEILEKILLWLKKNLGTSMNATVSMLRDKMLQWFIPSDLSSYLSSLHILNILLRDFPVWINNILDDAEKIILDSIQSNEKIIRDLGCRTLESALSINDMPFHFMCISISHLLFSETNLPSEGLINAVYSVIKSAPQIRTLFTFAEPPIQRLAKDQSSVNFKLLVLSYRCTPSLFTEKEMNRILSLFLSFISKKQIRKIALTSLGEIGFLSGDHLHQNHEESVKKLTAAIWPRNLNCDEAGFALLSLISPNDEQFVEQFMSILVLPLSQLLLEGIRKFFTNYKNTSFASLIRKWLIPLFTPILCNLEDNDKKHTLAAHALETMIFLQYEKNDITLSLLVHYSYLLTVDDVNLNEKMTELLLYFQDTFPVLRFRLLSFISYSSFDELRLSVLQKISYSHDLCSVIKSFLNDRSPKLARETMRILCENNEKEEIRLFLNSSITRFPLYDSTRYRHLIKMYLLIANRFLDLFEPICDIAFENFFQIEFHFPASLELLSLLLKLPNGQRNCDERIIIILENHLKLHSTIVILQASLDLLLSVIEHTNIKLSSQLINQLYEVSRYAEDSELQVKLFHTISYLTNLIQEDYKERDSDSDSLGSRDEFGAFPLIYSLGSRDPFTSLVYASVAVSLNLLFDIVGDDSLVSLHSSALEALIRILKNFRHIGDELSEILVEKMNSFITNSILSTVSLFLNNFSLFAMVFGNKMKSVIPHVIDIICKNWGTLDISLLLRITEWIIMTYKTAFKPYIFKIANLFISDLFARPPEQVNLILSTFVSFGPMIKEVHSIVLPAFLDWINNTNASISMTIINDTLLKLKSILIELDDKTYGLAVLRTLSSILQRLPKSEDDMRIMDVFCLIVVQMKSDFILFYPEFAKIIEQHQTEDLNEVIQCIVQKKPIPKKITALYKPNYFEKPMQPSKRSFSITFDTSNYKPPQFSLSPKSQIENNDILNNENNEDNNENDQNEMAEYDEEEEEEEAIVEDTEFESYNNRFKQKEPQQQPKNNNKTKNTKKSRKNSRTTTTTTTNNNNNANVNKNNLNDFEISQTSWEQWIDETASLFIQNSPSVAISASSAISDKHNHMKMSLFPISLALSVAMSQNNPIWSKFFNLIFTSRNVPSSIVRLFLSTIEFLEVVHIDPLPVSYEVLAQAALNAGQVILSLRYTEINFLNNPRKFSEELVKLNQRLGMKMSANGVFRYIKKEASILSQKRKNRRQIPLQFTQEKEPTTTTANKSDIYEQQQIRQNLQKQQEQKLKQQRLQLLHSNNRRMRLNKSVSLFSQSANSIDSFASYSSSFQGEELIQLLGYWEDALVELDSKLVSTPEDQSLLENKMYCLHQLSHFNELQKISETNNSPIFAAIAAWNKLEIDKFKSEFSKISENIMDSYTNLKNNNTPLNYIITYYEIIYYVVIKNYEKATLLINLTRRSLSSNLFPLLFEDQKRSMPLIWDGTLLCEIEEIITILRNKELEELNGLPSFIPTPFIQEEQKIQEETVNIVDPLKRIWENRLISLSANNAQNTLYKLILLRSLVLNKEEMKDLWSYFIGVTHSAGLTEMSQLALNEIGEKDFGKFLEIKSIYKKNHEQGIALLDDYIQDHKNQIGLNIINSSITKISFCTKTLCKWLIRSERFPEAEKLLKEEFFDNNPEKNMVSGSINDWKIYFLFSKCCESPNWSFNALLQCVKMNPRLALKFTPKIFSILFSGSNEASFIETTKQQQQQQKRQQKRKSNKNNFAFDYDIEEEEEEEQELIDNIIILDNQNNNQNAIETKKLIELFRSNYMKTSPSVWLFHLPQIISMLGTEFNDLMNELLLYISTDYLQDVAHSVISSLRNGKKQCEDIINKLTIEHPKVINEVTMFSGELIRIASCWYEIFNNWLDEASRNYIEPNERDKFEKILNDIQHFFSQEPATLIDLQFASDYGPLLSKAENLYNYYLKTKEEVYIHQIWSAYVEMFQKVRSKIDSITQFNVKDVSPWLATKLQDSVLTVPFCSDDVRIKLFSEKITIIPSKQRPRKIGIVGSNGNTYTFLLKANEDTRLDERIMQFFTLYNSLVDSQNHKKKMKNKNSFDSYDSNSLVINTYGIRPLSNNVGLIGWVSGCKTLFDVLKENRQRWGVDVNAEMHKTLNICPNYERLPSEKKFPAFVAGLQATKGDDIKEILYANAIDSSQWHLRRKTYTDSIASTSMVGYIIGLGDRHFGNIMMKTNSAKLVHIDFGDSFEVTMYRKTFPETVPFRLTRIMVNALEACGVEGSFRELCAEVMDTLRNNREMILGVLETFVYDPVLVDREKSNPKQILRRIADKLGGIDFGVVYPMPIEKQVDILIKEAQDLNNLCKMFSGWRPWW</sequence>
<dbReference type="InterPro" id="IPR036940">
    <property type="entry name" value="PI3/4_kinase_cat_sf"/>
</dbReference>
<feature type="compositionally biased region" description="Polar residues" evidence="6">
    <location>
        <begin position="1117"/>
        <end position="1131"/>
    </location>
</feature>
<dbReference type="Pfam" id="PF02260">
    <property type="entry name" value="FATC"/>
    <property type="match status" value="1"/>
</dbReference>
<evidence type="ECO:0000259" key="7">
    <source>
        <dbReference type="PROSITE" id="PS50290"/>
    </source>
</evidence>
<feature type="compositionally biased region" description="Basic residues" evidence="6">
    <location>
        <begin position="1138"/>
        <end position="1147"/>
    </location>
</feature>
<feature type="domain" description="PI3K/PI4K catalytic" evidence="7">
    <location>
        <begin position="2125"/>
        <end position="2452"/>
    </location>
</feature>
<dbReference type="EMBL" id="JAPFFF010000006">
    <property type="protein sequence ID" value="KAK8886907.1"/>
    <property type="molecule type" value="Genomic_DNA"/>
</dbReference>
<feature type="compositionally biased region" description="Polar residues" evidence="6">
    <location>
        <begin position="1063"/>
        <end position="1072"/>
    </location>
</feature>
<dbReference type="InterPro" id="IPR000403">
    <property type="entry name" value="PI3/4_kinase_cat_dom"/>
</dbReference>
<proteinExistence type="predicted"/>
<accession>A0ABR2K8V0</accession>
<keyword evidence="3" id="KW-0547">Nucleotide-binding</keyword>
<name>A0ABR2K8V0_9EUKA</name>
<dbReference type="PANTHER" id="PTHR11139:SF9">
    <property type="entry name" value="SERINE_THREONINE-PROTEIN KINASE MTOR"/>
    <property type="match status" value="1"/>
</dbReference>
<dbReference type="SUPFAM" id="SSF47212">
    <property type="entry name" value="FKBP12-rapamycin-binding domain of FKBP-rapamycin-associated protein (FRAP)"/>
    <property type="match status" value="1"/>
</dbReference>
<reference evidence="9 10" key="1">
    <citation type="submission" date="2024-04" db="EMBL/GenBank/DDBJ databases">
        <title>Tritrichomonas musculus Genome.</title>
        <authorList>
            <person name="Alves-Ferreira E."/>
            <person name="Grigg M."/>
            <person name="Lorenzi H."/>
            <person name="Galac M."/>
        </authorList>
    </citation>
    <scope>NUCLEOTIDE SEQUENCE [LARGE SCALE GENOMIC DNA]</scope>
    <source>
        <strain evidence="9 10">EAF2021</strain>
    </source>
</reference>
<comment type="caution">
    <text evidence="9">The sequence shown here is derived from an EMBL/GenBank/DDBJ whole genome shotgun (WGS) entry which is preliminary data.</text>
</comment>
<protein>
    <recommendedName>
        <fullName evidence="1">non-specific serine/threonine protein kinase</fullName>
        <ecNumber evidence="1">2.7.11.1</ecNumber>
    </recommendedName>
</protein>
<dbReference type="EC" id="2.7.11.1" evidence="1"/>
<dbReference type="SMART" id="SM00146">
    <property type="entry name" value="PI3Kc"/>
    <property type="match status" value="1"/>
</dbReference>
<feature type="region of interest" description="Disordered" evidence="6">
    <location>
        <begin position="1063"/>
        <end position="1166"/>
    </location>
</feature>
<evidence type="ECO:0000256" key="4">
    <source>
        <dbReference type="ARBA" id="ARBA00022777"/>
    </source>
</evidence>
<feature type="compositionally biased region" description="Acidic residues" evidence="6">
    <location>
        <begin position="1084"/>
        <end position="1115"/>
    </location>
</feature>
<dbReference type="InterPro" id="IPR011009">
    <property type="entry name" value="Kinase-like_dom_sf"/>
</dbReference>
<dbReference type="InterPro" id="IPR018936">
    <property type="entry name" value="PI3/4_kinase_CS"/>
</dbReference>
<evidence type="ECO:0000256" key="2">
    <source>
        <dbReference type="ARBA" id="ARBA00022679"/>
    </source>
</evidence>
<dbReference type="PANTHER" id="PTHR11139">
    <property type="entry name" value="ATAXIA TELANGIECTASIA MUTATED ATM -RELATED"/>
    <property type="match status" value="1"/>
</dbReference>
<dbReference type="Proteomes" id="UP001470230">
    <property type="component" value="Unassembled WGS sequence"/>
</dbReference>
<dbReference type="InterPro" id="IPR036738">
    <property type="entry name" value="FRB_sf"/>
</dbReference>
<dbReference type="Pfam" id="PF00454">
    <property type="entry name" value="PI3_PI4_kinase"/>
    <property type="match status" value="1"/>
</dbReference>
<dbReference type="PROSITE" id="PS00916">
    <property type="entry name" value="PI3_4_KINASE_2"/>
    <property type="match status" value="1"/>
</dbReference>
<evidence type="ECO:0000313" key="9">
    <source>
        <dbReference type="EMBL" id="KAK8886907.1"/>
    </source>
</evidence>
<feature type="domain" description="FATC" evidence="8">
    <location>
        <begin position="2436"/>
        <end position="2468"/>
    </location>
</feature>
<dbReference type="InterPro" id="IPR003152">
    <property type="entry name" value="FATC_dom"/>
</dbReference>
<keyword evidence="10" id="KW-1185">Reference proteome</keyword>
<dbReference type="InterPro" id="IPR026683">
    <property type="entry name" value="TOR_cat"/>
</dbReference>
<dbReference type="CDD" id="cd05169">
    <property type="entry name" value="PIKKc_TOR"/>
    <property type="match status" value="1"/>
</dbReference>
<feature type="compositionally biased region" description="Low complexity" evidence="6">
    <location>
        <begin position="1073"/>
        <end position="1083"/>
    </location>
</feature>
<gene>
    <name evidence="9" type="ORF">M9Y10_037940</name>
</gene>
<keyword evidence="5" id="KW-0067">ATP-binding</keyword>